<proteinExistence type="predicted"/>
<dbReference type="EMBL" id="CP012526">
    <property type="protein sequence ID" value="ALC47481.1"/>
    <property type="molecule type" value="Genomic_DNA"/>
</dbReference>
<dbReference type="OrthoDB" id="8023539at2759"/>
<dbReference type="AlphaFoldDB" id="A0A0M5JCY5"/>
<feature type="transmembrane region" description="Helical" evidence="1">
    <location>
        <begin position="7"/>
        <end position="26"/>
    </location>
</feature>
<gene>
    <name evidence="2" type="ORF">Dbus_chr3Rg2231</name>
</gene>
<dbReference type="Proteomes" id="UP000494163">
    <property type="component" value="Chromosome 3R"/>
</dbReference>
<keyword evidence="1" id="KW-0812">Transmembrane</keyword>
<feature type="transmembrane region" description="Helical" evidence="1">
    <location>
        <begin position="38"/>
        <end position="62"/>
    </location>
</feature>
<evidence type="ECO:0000256" key="1">
    <source>
        <dbReference type="SAM" id="Phobius"/>
    </source>
</evidence>
<protein>
    <submittedName>
        <fullName evidence="2">CG12426</fullName>
    </submittedName>
</protein>
<evidence type="ECO:0000313" key="2">
    <source>
        <dbReference type="EMBL" id="ALC47481.1"/>
    </source>
</evidence>
<keyword evidence="1" id="KW-1133">Transmembrane helix</keyword>
<keyword evidence="1" id="KW-0472">Membrane</keyword>
<name>A0A0M5JCY5_DROBS</name>
<reference evidence="2 3" key="1">
    <citation type="submission" date="2015-08" db="EMBL/GenBank/DDBJ databases">
        <title>Ancestral chromatin configuration constrains chromatin evolution on differentiating sex chromosomes in Drosophila.</title>
        <authorList>
            <person name="Zhou Q."/>
            <person name="Bachtrog D."/>
        </authorList>
    </citation>
    <scope>NUCLEOTIDE SEQUENCE [LARGE SCALE GENOMIC DNA]</scope>
    <source>
        <tissue evidence="2">Whole larvae</tissue>
    </source>
</reference>
<keyword evidence="3" id="KW-1185">Reference proteome</keyword>
<sequence>MIAIAAVVYNLVSGCLCICTAIPMIVTAAEHCHNEYEYMFFTSPLLGVVAGLLHIIVAVICLKYMPLKEARYLNPKSCRKEKT</sequence>
<organism evidence="2 3">
    <name type="scientific">Drosophila busckii</name>
    <name type="common">Fruit fly</name>
    <dbReference type="NCBI Taxonomy" id="30019"/>
    <lineage>
        <taxon>Eukaryota</taxon>
        <taxon>Metazoa</taxon>
        <taxon>Ecdysozoa</taxon>
        <taxon>Arthropoda</taxon>
        <taxon>Hexapoda</taxon>
        <taxon>Insecta</taxon>
        <taxon>Pterygota</taxon>
        <taxon>Neoptera</taxon>
        <taxon>Endopterygota</taxon>
        <taxon>Diptera</taxon>
        <taxon>Brachycera</taxon>
        <taxon>Muscomorpha</taxon>
        <taxon>Ephydroidea</taxon>
        <taxon>Drosophilidae</taxon>
        <taxon>Drosophila</taxon>
    </lineage>
</organism>
<accession>A0A0M5JCY5</accession>
<evidence type="ECO:0000313" key="3">
    <source>
        <dbReference type="Proteomes" id="UP000494163"/>
    </source>
</evidence>